<dbReference type="RefSeq" id="WP_013916223.1">
    <property type="nucleotide sequence ID" value="NC_015690.1"/>
</dbReference>
<reference evidence="2" key="1">
    <citation type="submission" date="2011-06" db="EMBL/GenBank/DDBJ databases">
        <title>Complete genome sequence of Paenibacillus mucilaginosus KNP414.</title>
        <authorList>
            <person name="Wang J."/>
            <person name="Hu S."/>
            <person name="Hu X."/>
            <person name="Zhang B."/>
            <person name="Dong D."/>
            <person name="Zhang S."/>
            <person name="Zhao K."/>
            <person name="Wu D."/>
        </authorList>
    </citation>
    <scope>NUCLEOTIDE SEQUENCE [LARGE SCALE GENOMIC DNA]</scope>
    <source>
        <strain evidence="2">KNP414</strain>
    </source>
</reference>
<organism evidence="1 2">
    <name type="scientific">Paenibacillus mucilaginosus (strain KNP414)</name>
    <dbReference type="NCBI Taxonomy" id="1036673"/>
    <lineage>
        <taxon>Bacteria</taxon>
        <taxon>Bacillati</taxon>
        <taxon>Bacillota</taxon>
        <taxon>Bacilli</taxon>
        <taxon>Bacillales</taxon>
        <taxon>Paenibacillaceae</taxon>
        <taxon>Paenibacillus</taxon>
    </lineage>
</organism>
<dbReference type="Proteomes" id="UP000006620">
    <property type="component" value="Chromosome"/>
</dbReference>
<accession>F8F877</accession>
<gene>
    <name evidence="1" type="ordered locus">KNP414_02501</name>
</gene>
<evidence type="ECO:0000313" key="1">
    <source>
        <dbReference type="EMBL" id="AEI41062.1"/>
    </source>
</evidence>
<protein>
    <submittedName>
        <fullName evidence="1">Uncharacterized protein</fullName>
    </submittedName>
</protein>
<evidence type="ECO:0000313" key="2">
    <source>
        <dbReference type="Proteomes" id="UP000006620"/>
    </source>
</evidence>
<dbReference type="EMBL" id="CP002869">
    <property type="protein sequence ID" value="AEI41062.1"/>
    <property type="molecule type" value="Genomic_DNA"/>
</dbReference>
<dbReference type="PATRIC" id="fig|1036673.3.peg.2264"/>
<dbReference type="HOGENOM" id="CLU_681232_0_0_9"/>
<proteinExistence type="predicted"/>
<reference evidence="1 2" key="2">
    <citation type="journal article" date="2013" name="Genome Announc.">
        <title>Genome Sequence of Growth-Improving Paenibacillus mucilaginosus Strain KNP414.</title>
        <authorList>
            <person name="Lu J.J."/>
            <person name="Wang J.F."/>
            <person name="Hu X.F."/>
        </authorList>
    </citation>
    <scope>NUCLEOTIDE SEQUENCE [LARGE SCALE GENOMIC DNA]</scope>
    <source>
        <strain evidence="1 2">KNP414</strain>
    </source>
</reference>
<sequence>MMRYWKLIVLLPLIVLVIGSYYATASGSRPEYVLKVLQGDASEAAPIVLQAHDGGYALKLSDKGSQFRSFWEYLFDDPDYELQTMIQEHRSFMRGVTDLRGVVYDGNKLVYAVIKSEAVEAQVKNQFRFSVMIMDEKSNKKISFELLIPNEAGYTDLNLHDIQIYGQSVNLFTSNSLPSWNGLRKVEMHRYVVDLSQEKLMKDQVILASDHQEKTDISVSHLNQIDTTLPKQCVVFEKGHWTIDSTTGNRILQFRELFVFDPLTDKLEQVTAEPVVELLNSKEEQGLSYNSDEIFLTSWADPKSPRVIRYQLHEKKVTHDHRISLAELPLPISAFNYGMIKNNRMYMLMNGQMLTKDAPGVVIADLDSGRVVYEGVVSRTDGVMPDRFNVSQLMVHR</sequence>
<dbReference type="AlphaFoldDB" id="F8F877"/>
<name>F8F877_PAEMK</name>
<dbReference type="KEGG" id="pms:KNP414_02501"/>